<dbReference type="InterPro" id="IPR019614">
    <property type="entry name" value="SAM-dep_methyl-trfase"/>
</dbReference>
<proteinExistence type="predicted"/>
<keyword evidence="3" id="KW-0949">S-adenosyl-L-methionine</keyword>
<dbReference type="GO" id="GO:0008168">
    <property type="term" value="F:methyltransferase activity"/>
    <property type="evidence" value="ECO:0007669"/>
    <property type="project" value="UniProtKB-KW"/>
</dbReference>
<dbReference type="AlphaFoldDB" id="A0A1F6NED2"/>
<dbReference type="GO" id="GO:0032259">
    <property type="term" value="P:methylation"/>
    <property type="evidence" value="ECO:0007669"/>
    <property type="project" value="UniProtKB-KW"/>
</dbReference>
<keyword evidence="2 5" id="KW-0808">Transferase</keyword>
<dbReference type="Gene3D" id="2.60.40.1180">
    <property type="entry name" value="Golgi alpha-mannosidase II"/>
    <property type="match status" value="1"/>
</dbReference>
<accession>A0A1F6NED2</accession>
<keyword evidence="1 5" id="KW-0489">Methyltransferase</keyword>
<dbReference type="InterPro" id="IPR029063">
    <property type="entry name" value="SAM-dependent_MTases_sf"/>
</dbReference>
<reference evidence="5 6" key="1">
    <citation type="journal article" date="2016" name="Nat. Commun.">
        <title>Thousands of microbial genomes shed light on interconnected biogeochemical processes in an aquifer system.</title>
        <authorList>
            <person name="Anantharaman K."/>
            <person name="Brown C.T."/>
            <person name="Hug L.A."/>
            <person name="Sharon I."/>
            <person name="Castelle C.J."/>
            <person name="Probst A.J."/>
            <person name="Thomas B.C."/>
            <person name="Singh A."/>
            <person name="Wilkins M.J."/>
            <person name="Karaoz U."/>
            <person name="Brodie E.L."/>
            <person name="Williams K.H."/>
            <person name="Hubbard S.S."/>
            <person name="Banfield J.F."/>
        </authorList>
    </citation>
    <scope>NUCLEOTIDE SEQUENCE [LARGE SCALE GENOMIC DNA]</scope>
</reference>
<name>A0A1F6NED2_9BACT</name>
<evidence type="ECO:0000256" key="1">
    <source>
        <dbReference type="ARBA" id="ARBA00022603"/>
    </source>
</evidence>
<dbReference type="EMBL" id="MFQS01000044">
    <property type="protein sequence ID" value="OGH82326.1"/>
    <property type="molecule type" value="Genomic_DNA"/>
</dbReference>
<evidence type="ECO:0000259" key="4">
    <source>
        <dbReference type="Pfam" id="PF10672"/>
    </source>
</evidence>
<evidence type="ECO:0000256" key="2">
    <source>
        <dbReference type="ARBA" id="ARBA00022679"/>
    </source>
</evidence>
<dbReference type="PANTHER" id="PTHR43042:SF2">
    <property type="entry name" value="SAM-DEPENDENT METHYLTRANSFERASE"/>
    <property type="match status" value="1"/>
</dbReference>
<organism evidence="5 6">
    <name type="scientific">Candidatus Magasanikbacteria bacterium RIFOXYB1_FULL_40_15</name>
    <dbReference type="NCBI Taxonomy" id="1798697"/>
    <lineage>
        <taxon>Bacteria</taxon>
        <taxon>Candidatus Magasanikiibacteriota</taxon>
    </lineage>
</organism>
<evidence type="ECO:0000256" key="3">
    <source>
        <dbReference type="ARBA" id="ARBA00022691"/>
    </source>
</evidence>
<dbReference type="STRING" id="1798697.A2373_02375"/>
<protein>
    <submittedName>
        <fullName evidence="5">SAM-dependent methyltransferase</fullName>
    </submittedName>
</protein>
<gene>
    <name evidence="5" type="ORF">A2373_02375</name>
</gene>
<dbReference type="Proteomes" id="UP000176300">
    <property type="component" value="Unassembled WGS sequence"/>
</dbReference>
<evidence type="ECO:0000313" key="6">
    <source>
        <dbReference type="Proteomes" id="UP000176300"/>
    </source>
</evidence>
<sequence>MMVAEPCEGFELLDSGDGEKLERYGDYVLRRPDPQALWQKNLPEKEWSKASASFRRDGAKGDWIIKPELPERWAVKVAGLYFWIHPSTFKHTGLFPEQSPNWDWTRAIIKKAKKPVSVLNLFGYTGGASLAAAEAGAEVCHVDGSKVAIRWGRENAEKSGLADKPIRWILDDARKFIQREIKRGRKYDGIILDPPAFGHGPNKELWKIEDDLLPLLKMCHEVMTPDPLFFLINGYASGYSAIAYENNLRALFKEGNFERGELTIRESKSGRLLPCGIFARWSK</sequence>
<dbReference type="Gene3D" id="3.40.50.150">
    <property type="entry name" value="Vaccinia Virus protein VP39"/>
    <property type="match status" value="1"/>
</dbReference>
<dbReference type="InterPro" id="IPR013780">
    <property type="entry name" value="Glyco_hydro_b"/>
</dbReference>
<dbReference type="Pfam" id="PF10672">
    <property type="entry name" value="Methyltrans_SAM"/>
    <property type="match status" value="1"/>
</dbReference>
<feature type="domain" description="S-adenosylmethionine-dependent methyltransferase" evidence="4">
    <location>
        <begin position="55"/>
        <end position="226"/>
    </location>
</feature>
<dbReference type="PANTHER" id="PTHR43042">
    <property type="entry name" value="SAM-DEPENDENT METHYLTRANSFERASE"/>
    <property type="match status" value="1"/>
</dbReference>
<evidence type="ECO:0000313" key="5">
    <source>
        <dbReference type="EMBL" id="OGH82326.1"/>
    </source>
</evidence>
<comment type="caution">
    <text evidence="5">The sequence shown here is derived from an EMBL/GenBank/DDBJ whole genome shotgun (WGS) entry which is preliminary data.</text>
</comment>
<dbReference type="SUPFAM" id="SSF53335">
    <property type="entry name" value="S-adenosyl-L-methionine-dependent methyltransferases"/>
    <property type="match status" value="1"/>
</dbReference>
<dbReference type="CDD" id="cd02440">
    <property type="entry name" value="AdoMet_MTases"/>
    <property type="match status" value="1"/>
</dbReference>